<dbReference type="Gene3D" id="2.60.120.620">
    <property type="entry name" value="q2cbj1_9rhob like domain"/>
    <property type="match status" value="1"/>
</dbReference>
<comment type="caution">
    <text evidence="1">The sequence shown here is derived from an EMBL/GenBank/DDBJ whole genome shotgun (WGS) entry which is preliminary data.</text>
</comment>
<accession>A0ABN2NBX8</accession>
<protein>
    <recommendedName>
        <fullName evidence="3">Phytanoyl-CoA dioxygenase</fullName>
    </recommendedName>
</protein>
<dbReference type="InterPro" id="IPR051961">
    <property type="entry name" value="Fungal_Metabolite_Diox"/>
</dbReference>
<sequence length="192" mass="19913">MSALAEDGYVVLRGVVSPADVAALRASITSALATPDLARQGGTVHVPDLAGPEVDRLVAALLPSVREVLGPAAELRQVHFRAPLPGFGGQSLHADFAGPPPPEGAAIAVAIVALVDVTPDGGATRVVPGTHRWRKVAPGGDPGRRHPEERLVPLAAGDALLFDGHLWHSGTRNDSDRRRDALQVSFVRPGAA</sequence>
<evidence type="ECO:0000313" key="1">
    <source>
        <dbReference type="EMBL" id="GAA1861829.1"/>
    </source>
</evidence>
<gene>
    <name evidence="1" type="ORF">GCM10009836_47590</name>
</gene>
<dbReference type="RefSeq" id="WP_344421080.1">
    <property type="nucleotide sequence ID" value="NZ_BAAAQK010000018.1"/>
</dbReference>
<organism evidence="1 2">
    <name type="scientific">Pseudonocardia ailaonensis</name>
    <dbReference type="NCBI Taxonomy" id="367279"/>
    <lineage>
        <taxon>Bacteria</taxon>
        <taxon>Bacillati</taxon>
        <taxon>Actinomycetota</taxon>
        <taxon>Actinomycetes</taxon>
        <taxon>Pseudonocardiales</taxon>
        <taxon>Pseudonocardiaceae</taxon>
        <taxon>Pseudonocardia</taxon>
    </lineage>
</organism>
<reference evidence="1 2" key="1">
    <citation type="journal article" date="2019" name="Int. J. Syst. Evol. Microbiol.">
        <title>The Global Catalogue of Microorganisms (GCM) 10K type strain sequencing project: providing services to taxonomists for standard genome sequencing and annotation.</title>
        <authorList>
            <consortium name="The Broad Institute Genomics Platform"/>
            <consortium name="The Broad Institute Genome Sequencing Center for Infectious Disease"/>
            <person name="Wu L."/>
            <person name="Ma J."/>
        </authorList>
    </citation>
    <scope>NUCLEOTIDE SEQUENCE [LARGE SCALE GENOMIC DNA]</scope>
    <source>
        <strain evidence="1 2">JCM 16009</strain>
    </source>
</reference>
<evidence type="ECO:0000313" key="2">
    <source>
        <dbReference type="Proteomes" id="UP001500449"/>
    </source>
</evidence>
<proteinExistence type="predicted"/>
<name>A0ABN2NBX8_9PSEU</name>
<dbReference type="PANTHER" id="PTHR37563:SF2">
    <property type="entry name" value="PHYTANOYL-COA DIOXYGENASE FAMILY PROTEIN (AFU_ORTHOLOGUE AFUA_2G03330)"/>
    <property type="match status" value="1"/>
</dbReference>
<dbReference type="EMBL" id="BAAAQK010000018">
    <property type="protein sequence ID" value="GAA1861829.1"/>
    <property type="molecule type" value="Genomic_DNA"/>
</dbReference>
<evidence type="ECO:0008006" key="3">
    <source>
        <dbReference type="Google" id="ProtNLM"/>
    </source>
</evidence>
<dbReference type="PANTHER" id="PTHR37563">
    <property type="entry name" value="PHYTANOYL-COA DIOXYGENASE FAMILY PROTEIN (AFU_ORTHOLOGUE AFUA_2G03330)"/>
    <property type="match status" value="1"/>
</dbReference>
<dbReference type="InterPro" id="IPR008775">
    <property type="entry name" value="Phytyl_CoA_dOase-like"/>
</dbReference>
<dbReference type="Proteomes" id="UP001500449">
    <property type="component" value="Unassembled WGS sequence"/>
</dbReference>
<keyword evidence="2" id="KW-1185">Reference proteome</keyword>
<dbReference type="Pfam" id="PF05721">
    <property type="entry name" value="PhyH"/>
    <property type="match status" value="1"/>
</dbReference>
<dbReference type="SUPFAM" id="SSF51197">
    <property type="entry name" value="Clavaminate synthase-like"/>
    <property type="match status" value="1"/>
</dbReference>